<keyword evidence="1" id="KW-1133">Transmembrane helix</keyword>
<keyword evidence="1" id="KW-0812">Transmembrane</keyword>
<organism evidence="2 3">
    <name type="scientific">Corynebacterium glucuronolyticum</name>
    <dbReference type="NCBI Taxonomy" id="39791"/>
    <lineage>
        <taxon>Bacteria</taxon>
        <taxon>Bacillati</taxon>
        <taxon>Actinomycetota</taxon>
        <taxon>Actinomycetes</taxon>
        <taxon>Mycobacteriales</taxon>
        <taxon>Corynebacteriaceae</taxon>
        <taxon>Corynebacterium</taxon>
    </lineage>
</organism>
<dbReference type="OrthoDB" id="9950673at2"/>
<evidence type="ECO:0000256" key="1">
    <source>
        <dbReference type="SAM" id="Phobius"/>
    </source>
</evidence>
<protein>
    <submittedName>
        <fullName evidence="2">Uncharacterized protein</fullName>
    </submittedName>
</protein>
<dbReference type="AlphaFoldDB" id="A0A7T4EEF9"/>
<dbReference type="Proteomes" id="UP000596145">
    <property type="component" value="Chromosome"/>
</dbReference>
<dbReference type="GeneID" id="92759929"/>
<evidence type="ECO:0000313" key="2">
    <source>
        <dbReference type="EMBL" id="QQB45849.1"/>
    </source>
</evidence>
<dbReference type="RefSeq" id="WP_084036138.1">
    <property type="nucleotide sequence ID" value="NZ_CP066007.1"/>
</dbReference>
<proteinExistence type="predicted"/>
<sequence length="122" mass="13864">MRSNEERSEVNKPKQVAEADILALIGSLTNVAYTETTHEGIEYEVYEADRVDVPSLRSLPCVQDATLREKSVIISLRPAYRDSLTIPHHELPRIYRWVLLVLIGIIILVAFAAAWIARHPIF</sequence>
<evidence type="ECO:0000313" key="3">
    <source>
        <dbReference type="Proteomes" id="UP000596145"/>
    </source>
</evidence>
<gene>
    <name evidence="2" type="ORF">I6I10_10260</name>
</gene>
<keyword evidence="1" id="KW-0472">Membrane</keyword>
<reference evidence="2 3" key="1">
    <citation type="submission" date="2020-12" db="EMBL/GenBank/DDBJ databases">
        <title>FDA dAtabase for Regulatory Grade micrObial Sequences (FDA-ARGOS): Supporting development and validation of Infectious Disease Dx tests.</title>
        <authorList>
            <person name="Sproer C."/>
            <person name="Gronow S."/>
            <person name="Severitt S."/>
            <person name="Schroder I."/>
            <person name="Tallon L."/>
            <person name="Sadzewicz L."/>
            <person name="Zhao X."/>
            <person name="Boylan J."/>
            <person name="Ott S."/>
            <person name="Bowen H."/>
            <person name="Vavikolanu K."/>
            <person name="Mehta A."/>
            <person name="Aluvathingal J."/>
            <person name="Nadendla S."/>
            <person name="Lowell S."/>
            <person name="Myers T."/>
            <person name="Yan Y."/>
            <person name="Sichtig H."/>
        </authorList>
    </citation>
    <scope>NUCLEOTIDE SEQUENCE [LARGE SCALE GENOMIC DNA]</scope>
    <source>
        <strain evidence="2 3">FDAARGOS_1053</strain>
    </source>
</reference>
<name>A0A7T4EEF9_9CORY</name>
<accession>A0A7T4EEF9</accession>
<feature type="transmembrane region" description="Helical" evidence="1">
    <location>
        <begin position="97"/>
        <end position="117"/>
    </location>
</feature>
<dbReference type="EMBL" id="CP066007">
    <property type="protein sequence ID" value="QQB45849.1"/>
    <property type="molecule type" value="Genomic_DNA"/>
</dbReference>